<dbReference type="AlphaFoldDB" id="A0A392T640"/>
<accession>A0A392T640</accession>
<name>A0A392T640_9FABA</name>
<reference evidence="2 3" key="1">
    <citation type="journal article" date="2018" name="Front. Plant Sci.">
        <title>Red Clover (Trifolium pratense) and Zigzag Clover (T. medium) - A Picture of Genomic Similarities and Differences.</title>
        <authorList>
            <person name="Dluhosova J."/>
            <person name="Istvanek J."/>
            <person name="Nedelnik J."/>
            <person name="Repkova J."/>
        </authorList>
    </citation>
    <scope>NUCLEOTIDE SEQUENCE [LARGE SCALE GENOMIC DNA]</scope>
    <source>
        <strain evidence="3">cv. 10/8</strain>
        <tissue evidence="2">Leaf</tissue>
    </source>
</reference>
<keyword evidence="3" id="KW-1185">Reference proteome</keyword>
<protein>
    <submittedName>
        <fullName evidence="2">Uncharacterized protein</fullName>
    </submittedName>
</protein>
<sequence>ETCAMRSPARTLRRKQTANNKTAAEAAPCAPGPAPCTPSSKKCRFFNFLANKPPP</sequence>
<dbReference type="EMBL" id="LXQA010513257">
    <property type="protein sequence ID" value="MCI56499.1"/>
    <property type="molecule type" value="Genomic_DNA"/>
</dbReference>
<evidence type="ECO:0000313" key="3">
    <source>
        <dbReference type="Proteomes" id="UP000265520"/>
    </source>
</evidence>
<organism evidence="2 3">
    <name type="scientific">Trifolium medium</name>
    <dbReference type="NCBI Taxonomy" id="97028"/>
    <lineage>
        <taxon>Eukaryota</taxon>
        <taxon>Viridiplantae</taxon>
        <taxon>Streptophyta</taxon>
        <taxon>Embryophyta</taxon>
        <taxon>Tracheophyta</taxon>
        <taxon>Spermatophyta</taxon>
        <taxon>Magnoliopsida</taxon>
        <taxon>eudicotyledons</taxon>
        <taxon>Gunneridae</taxon>
        <taxon>Pentapetalae</taxon>
        <taxon>rosids</taxon>
        <taxon>fabids</taxon>
        <taxon>Fabales</taxon>
        <taxon>Fabaceae</taxon>
        <taxon>Papilionoideae</taxon>
        <taxon>50 kb inversion clade</taxon>
        <taxon>NPAAA clade</taxon>
        <taxon>Hologalegina</taxon>
        <taxon>IRL clade</taxon>
        <taxon>Trifolieae</taxon>
        <taxon>Trifolium</taxon>
    </lineage>
</organism>
<evidence type="ECO:0000313" key="2">
    <source>
        <dbReference type="EMBL" id="MCI56499.1"/>
    </source>
</evidence>
<proteinExistence type="predicted"/>
<evidence type="ECO:0000256" key="1">
    <source>
        <dbReference type="SAM" id="MobiDB-lite"/>
    </source>
</evidence>
<comment type="caution">
    <text evidence="2">The sequence shown here is derived from an EMBL/GenBank/DDBJ whole genome shotgun (WGS) entry which is preliminary data.</text>
</comment>
<dbReference type="Proteomes" id="UP000265520">
    <property type="component" value="Unassembled WGS sequence"/>
</dbReference>
<feature type="non-terminal residue" evidence="2">
    <location>
        <position position="1"/>
    </location>
</feature>
<feature type="region of interest" description="Disordered" evidence="1">
    <location>
        <begin position="1"/>
        <end position="37"/>
    </location>
</feature>